<reference evidence="2" key="1">
    <citation type="journal article" date="2019" name="Int. J. Syst. Evol. Microbiol.">
        <title>The Global Catalogue of Microorganisms (GCM) 10K type strain sequencing project: providing services to taxonomists for standard genome sequencing and annotation.</title>
        <authorList>
            <consortium name="The Broad Institute Genomics Platform"/>
            <consortium name="The Broad Institute Genome Sequencing Center for Infectious Disease"/>
            <person name="Wu L."/>
            <person name="Ma J."/>
        </authorList>
    </citation>
    <scope>NUCLEOTIDE SEQUENCE [LARGE SCALE GENOMIC DNA]</scope>
    <source>
        <strain evidence="2">CGMCC 1.10363</strain>
    </source>
</reference>
<dbReference type="PANTHER" id="PTHR38460">
    <property type="entry name" value="TAUTOMERASE YOLI-RELATED"/>
    <property type="match status" value="1"/>
</dbReference>
<dbReference type="Proteomes" id="UP001595900">
    <property type="component" value="Unassembled WGS sequence"/>
</dbReference>
<protein>
    <submittedName>
        <fullName evidence="1">Tautomerase family protein</fullName>
    </submittedName>
</protein>
<organism evidence="1 2">
    <name type="scientific">Gryllotalpicola reticulitermitis</name>
    <dbReference type="NCBI Taxonomy" id="1184153"/>
    <lineage>
        <taxon>Bacteria</taxon>
        <taxon>Bacillati</taxon>
        <taxon>Actinomycetota</taxon>
        <taxon>Actinomycetes</taxon>
        <taxon>Micrococcales</taxon>
        <taxon>Microbacteriaceae</taxon>
        <taxon>Gryllotalpicola</taxon>
    </lineage>
</organism>
<proteinExistence type="predicted"/>
<name>A0ABV8Q7C1_9MICO</name>
<accession>A0ABV8Q7C1</accession>
<dbReference type="EMBL" id="JBHSCN010000005">
    <property type="protein sequence ID" value="MFC4243248.1"/>
    <property type="molecule type" value="Genomic_DNA"/>
</dbReference>
<dbReference type="InterPro" id="IPR037479">
    <property type="entry name" value="Tauto_MSAD"/>
</dbReference>
<evidence type="ECO:0000313" key="1">
    <source>
        <dbReference type="EMBL" id="MFC4243248.1"/>
    </source>
</evidence>
<dbReference type="RefSeq" id="WP_390228261.1">
    <property type="nucleotide sequence ID" value="NZ_JBHSCN010000005.1"/>
</dbReference>
<keyword evidence="2" id="KW-1185">Reference proteome</keyword>
<dbReference type="SUPFAM" id="SSF55331">
    <property type="entry name" value="Tautomerase/MIF"/>
    <property type="match status" value="1"/>
</dbReference>
<sequence length="140" mass="15763">MPYIQIELDEELYEAKGDEISAAIHAAQWEQPELGIPQSDLFQIFRPRKAGEIVFDPSYNSVDRRALIVLQVLLVYRHPLSQKRALYEQIVAKLGALGIRSEDILISLVENGFEDWKLGDATEAAKAALAAEREAEVVRD</sequence>
<dbReference type="InterPro" id="IPR014347">
    <property type="entry name" value="Tautomerase/MIF_sf"/>
</dbReference>
<dbReference type="PANTHER" id="PTHR38460:SF1">
    <property type="entry name" value="TAUTOMERASE YOLI-RELATED"/>
    <property type="match status" value="1"/>
</dbReference>
<dbReference type="Pfam" id="PF14552">
    <property type="entry name" value="Tautomerase_2"/>
    <property type="match status" value="1"/>
</dbReference>
<comment type="caution">
    <text evidence="1">The sequence shown here is derived from an EMBL/GenBank/DDBJ whole genome shotgun (WGS) entry which is preliminary data.</text>
</comment>
<evidence type="ECO:0000313" key="2">
    <source>
        <dbReference type="Proteomes" id="UP001595900"/>
    </source>
</evidence>
<dbReference type="Gene3D" id="3.30.429.10">
    <property type="entry name" value="Macrophage Migration Inhibitory Factor"/>
    <property type="match status" value="1"/>
</dbReference>
<gene>
    <name evidence="1" type="ORF">ACFOYW_07665</name>
</gene>